<evidence type="ECO:0000313" key="8">
    <source>
        <dbReference type="Proteomes" id="UP001597506"/>
    </source>
</evidence>
<evidence type="ECO:0000259" key="6">
    <source>
        <dbReference type="PROSITE" id="PS51296"/>
    </source>
</evidence>
<keyword evidence="3" id="KW-0408">Iron</keyword>
<evidence type="ECO:0000256" key="4">
    <source>
        <dbReference type="ARBA" id="ARBA00023014"/>
    </source>
</evidence>
<evidence type="ECO:0000256" key="1">
    <source>
        <dbReference type="ARBA" id="ARBA00022714"/>
    </source>
</evidence>
<dbReference type="InterPro" id="IPR006076">
    <property type="entry name" value="FAD-dep_OxRdtase"/>
</dbReference>
<evidence type="ECO:0000313" key="7">
    <source>
        <dbReference type="EMBL" id="MFD2680737.1"/>
    </source>
</evidence>
<dbReference type="EMBL" id="JBHUMF010000017">
    <property type="protein sequence ID" value="MFD2680737.1"/>
    <property type="molecule type" value="Genomic_DNA"/>
</dbReference>
<dbReference type="Pfam" id="PF00355">
    <property type="entry name" value="Rieske"/>
    <property type="match status" value="1"/>
</dbReference>
<sequence>MENNQQNAFQQSPEPFWRESVKLLTFPKLEENTKADVGIVGGGIAGLTAAYLLSKAGKNVVLIEANQILNGTTGHTTAKITAQHGLLYDELIQHFGEEFAKKYYHANMDALQFIKQTATEIEADCNLTEQDAYVYATTDEYSSKVTTEYEAYRRLGIPGEIVEEIPIDFPIKNAVIMKNQAQFHPLKYFKKLVEAIVNQGGKIYEGTTATDIQEKESTKIVTRDGYHVDCQNVLVCSHFPFYDGKGFYFTRLEPERSYILGVKTKKEYPGGMYINAESPTRSLRYTEGEDGEKLVLIGGDNHKTGQGKDTMEHYRALENYGEEVLGIEEVRYRWSAQDLTSLDKVPYIGPITEKHPSIFVATGFKKWGMSSGTLSAQILADAVLGERNIYSEVFSPSRFAADPSVKKLVKANANVAGKLISGKLEVPTKKPEDLKEGEGAVVNAEGRRCGGYRSKDGKIHLVDTTCTHMGCEVEWNHGDTTWDCPCHGSRFTIEGEVVEGPAKKPLTKLN</sequence>
<dbReference type="RefSeq" id="WP_377934404.1">
    <property type="nucleotide sequence ID" value="NZ_JBHUMF010000017.1"/>
</dbReference>
<evidence type="ECO:0000256" key="2">
    <source>
        <dbReference type="ARBA" id="ARBA00022723"/>
    </source>
</evidence>
<proteinExistence type="predicted"/>
<dbReference type="PANTHER" id="PTHR13847">
    <property type="entry name" value="SARCOSINE DEHYDROGENASE-RELATED"/>
    <property type="match status" value="1"/>
</dbReference>
<dbReference type="InterPro" id="IPR036922">
    <property type="entry name" value="Rieske_2Fe-2S_sf"/>
</dbReference>
<dbReference type="SUPFAM" id="SSF51971">
    <property type="entry name" value="Nucleotide-binding domain"/>
    <property type="match status" value="1"/>
</dbReference>
<dbReference type="InterPro" id="IPR017941">
    <property type="entry name" value="Rieske_2Fe-2S"/>
</dbReference>
<reference evidence="8" key="1">
    <citation type="journal article" date="2019" name="Int. J. Syst. Evol. Microbiol.">
        <title>The Global Catalogue of Microorganisms (GCM) 10K type strain sequencing project: providing services to taxonomists for standard genome sequencing and annotation.</title>
        <authorList>
            <consortium name="The Broad Institute Genomics Platform"/>
            <consortium name="The Broad Institute Genome Sequencing Center for Infectious Disease"/>
            <person name="Wu L."/>
            <person name="Ma J."/>
        </authorList>
    </citation>
    <scope>NUCLEOTIDE SEQUENCE [LARGE SCALE GENOMIC DNA]</scope>
    <source>
        <strain evidence="8">KCTC 3913</strain>
    </source>
</reference>
<dbReference type="Gene3D" id="2.102.10.10">
    <property type="entry name" value="Rieske [2Fe-2S] iron-sulphur domain"/>
    <property type="match status" value="1"/>
</dbReference>
<dbReference type="PANTHER" id="PTHR13847:SF274">
    <property type="entry name" value="RIESKE 2FE-2S IRON-SULFUR PROTEIN YHFW-RELATED"/>
    <property type="match status" value="1"/>
</dbReference>
<comment type="caution">
    <text evidence="7">The sequence shown here is derived from an EMBL/GenBank/DDBJ whole genome shotgun (WGS) entry which is preliminary data.</text>
</comment>
<evidence type="ECO:0000256" key="5">
    <source>
        <dbReference type="ARBA" id="ARBA00023157"/>
    </source>
</evidence>
<keyword evidence="4" id="KW-0411">Iron-sulfur</keyword>
<keyword evidence="1" id="KW-0001">2Fe-2S</keyword>
<dbReference type="CDD" id="cd03477">
    <property type="entry name" value="Rieske_YhfW_C"/>
    <property type="match status" value="1"/>
</dbReference>
<feature type="domain" description="Rieske" evidence="6">
    <location>
        <begin position="426"/>
        <end position="510"/>
    </location>
</feature>
<gene>
    <name evidence="7" type="ORF">ACFSUL_08190</name>
</gene>
<name>A0ABW5RT40_9BACI</name>
<dbReference type="InterPro" id="IPR038010">
    <property type="entry name" value="YhfW_C"/>
</dbReference>
<dbReference type="PRINTS" id="PR00162">
    <property type="entry name" value="RIESKE"/>
</dbReference>
<keyword evidence="8" id="KW-1185">Reference proteome</keyword>
<dbReference type="InterPro" id="IPR036188">
    <property type="entry name" value="FAD/NAD-bd_sf"/>
</dbReference>
<keyword evidence="5" id="KW-1015">Disulfide bond</keyword>
<keyword evidence="2" id="KW-0479">Metal-binding</keyword>
<dbReference type="Gene3D" id="3.50.50.60">
    <property type="entry name" value="FAD/NAD(P)-binding domain"/>
    <property type="match status" value="1"/>
</dbReference>
<dbReference type="InterPro" id="IPR005805">
    <property type="entry name" value="Rieske_Fe-S_prot_C"/>
</dbReference>
<dbReference type="PROSITE" id="PS51296">
    <property type="entry name" value="RIESKE"/>
    <property type="match status" value="1"/>
</dbReference>
<protein>
    <submittedName>
        <fullName evidence="7">FAD-dependent oxidoreductase</fullName>
    </submittedName>
</protein>
<organism evidence="7 8">
    <name type="scientific">Bacillus seohaeanensis</name>
    <dbReference type="NCBI Taxonomy" id="284580"/>
    <lineage>
        <taxon>Bacteria</taxon>
        <taxon>Bacillati</taxon>
        <taxon>Bacillota</taxon>
        <taxon>Bacilli</taxon>
        <taxon>Bacillales</taxon>
        <taxon>Bacillaceae</taxon>
        <taxon>Bacillus</taxon>
    </lineage>
</organism>
<dbReference type="Proteomes" id="UP001597506">
    <property type="component" value="Unassembled WGS sequence"/>
</dbReference>
<accession>A0ABW5RT40</accession>
<dbReference type="SUPFAM" id="SSF50022">
    <property type="entry name" value="ISP domain"/>
    <property type="match status" value="1"/>
</dbReference>
<dbReference type="Pfam" id="PF01266">
    <property type="entry name" value="DAO"/>
    <property type="match status" value="1"/>
</dbReference>
<dbReference type="Gene3D" id="3.30.9.10">
    <property type="entry name" value="D-Amino Acid Oxidase, subunit A, domain 2"/>
    <property type="match status" value="1"/>
</dbReference>
<evidence type="ECO:0000256" key="3">
    <source>
        <dbReference type="ARBA" id="ARBA00023004"/>
    </source>
</evidence>